<gene>
    <name evidence="1" type="ORF">FSP39_006128</name>
</gene>
<sequence length="133" mass="14993">MYPDSDYSDLFQGLGCLSGKYSIKLDPNVTPVIHPPRKIPISLMDKVRNELKSMQEKGVIVKQTEPTEWVNSMVIVNKGNKIRICIDPKDLNHAIMREHFPLKTIDDIIGNMPNAKVFSKLDATTSILADSIR</sequence>
<dbReference type="Gene3D" id="3.10.10.10">
    <property type="entry name" value="HIV Type 1 Reverse Transcriptase, subunit A, domain 1"/>
    <property type="match status" value="1"/>
</dbReference>
<reference evidence="1" key="1">
    <citation type="submission" date="2019-08" db="EMBL/GenBank/DDBJ databases">
        <title>The improved chromosome-level genome for the pearl oyster Pinctada fucata martensii using PacBio sequencing and Hi-C.</title>
        <authorList>
            <person name="Zheng Z."/>
        </authorList>
    </citation>
    <scope>NUCLEOTIDE SEQUENCE</scope>
    <source>
        <strain evidence="1">ZZ-2019</strain>
        <tissue evidence="1">Adductor muscle</tissue>
    </source>
</reference>
<dbReference type="PANTHER" id="PTHR37984:SF5">
    <property type="entry name" value="PROTEIN NYNRIN-LIKE"/>
    <property type="match status" value="1"/>
</dbReference>
<organism evidence="1 2">
    <name type="scientific">Pinctada imbricata</name>
    <name type="common">Atlantic pearl-oyster</name>
    <name type="synonym">Pinctada martensii</name>
    <dbReference type="NCBI Taxonomy" id="66713"/>
    <lineage>
        <taxon>Eukaryota</taxon>
        <taxon>Metazoa</taxon>
        <taxon>Spiralia</taxon>
        <taxon>Lophotrochozoa</taxon>
        <taxon>Mollusca</taxon>
        <taxon>Bivalvia</taxon>
        <taxon>Autobranchia</taxon>
        <taxon>Pteriomorphia</taxon>
        <taxon>Pterioida</taxon>
        <taxon>Pterioidea</taxon>
        <taxon>Pteriidae</taxon>
        <taxon>Pinctada</taxon>
    </lineage>
</organism>
<comment type="caution">
    <text evidence="1">The sequence shown here is derived from an EMBL/GenBank/DDBJ whole genome shotgun (WGS) entry which is preliminary data.</text>
</comment>
<dbReference type="PANTHER" id="PTHR37984">
    <property type="entry name" value="PROTEIN CBG26694"/>
    <property type="match status" value="1"/>
</dbReference>
<evidence type="ECO:0000313" key="2">
    <source>
        <dbReference type="Proteomes" id="UP001186944"/>
    </source>
</evidence>
<dbReference type="InterPro" id="IPR043128">
    <property type="entry name" value="Rev_trsase/Diguanyl_cyclase"/>
</dbReference>
<dbReference type="InterPro" id="IPR043502">
    <property type="entry name" value="DNA/RNA_pol_sf"/>
</dbReference>
<dbReference type="AlphaFoldDB" id="A0AA88YUH2"/>
<evidence type="ECO:0000313" key="1">
    <source>
        <dbReference type="EMBL" id="KAK3105807.1"/>
    </source>
</evidence>
<dbReference type="SUPFAM" id="SSF56672">
    <property type="entry name" value="DNA/RNA polymerases"/>
    <property type="match status" value="1"/>
</dbReference>
<dbReference type="EMBL" id="VSWD01000003">
    <property type="protein sequence ID" value="KAK3105807.1"/>
    <property type="molecule type" value="Genomic_DNA"/>
</dbReference>
<dbReference type="Proteomes" id="UP001186944">
    <property type="component" value="Unassembled WGS sequence"/>
</dbReference>
<keyword evidence="2" id="KW-1185">Reference proteome</keyword>
<accession>A0AA88YUH2</accession>
<dbReference type="InterPro" id="IPR050951">
    <property type="entry name" value="Retrovirus_Pol_polyprotein"/>
</dbReference>
<name>A0AA88YUH2_PINIB</name>
<proteinExistence type="predicted"/>
<protein>
    <submittedName>
        <fullName evidence="1">Uncharacterized protein</fullName>
    </submittedName>
</protein>
<dbReference type="Gene3D" id="3.30.70.270">
    <property type="match status" value="1"/>
</dbReference>